<proteinExistence type="predicted"/>
<accession>A0A521BAC2</accession>
<dbReference type="SMART" id="SM00855">
    <property type="entry name" value="PGAM"/>
    <property type="match status" value="1"/>
</dbReference>
<dbReference type="AlphaFoldDB" id="A0A521BAC2"/>
<dbReference type="RefSeq" id="WP_142661721.1">
    <property type="nucleotide sequence ID" value="NZ_FXTK01000002.1"/>
</dbReference>
<organism evidence="4 5">
    <name type="scientific">Paracoccus laeviglucosivorans</name>
    <dbReference type="NCBI Taxonomy" id="1197861"/>
    <lineage>
        <taxon>Bacteria</taxon>
        <taxon>Pseudomonadati</taxon>
        <taxon>Pseudomonadota</taxon>
        <taxon>Alphaproteobacteria</taxon>
        <taxon>Rhodobacterales</taxon>
        <taxon>Paracoccaceae</taxon>
        <taxon>Paracoccus</taxon>
    </lineage>
</organism>
<name>A0A521BAC2_9RHOB</name>
<sequence length="199" mass="21373">MKRLLIVRHGETEWNAVRRLQGQTDIALSDRGREQARALRPLIAAQRPDLVVSSDLRRAAETAALLGHADARLTPDLREQCLGDWSGRDIADLQADAAQDYADWRAGRFTPPDAEGWDSFRDRVAGAMQDAAAQAGHTALVVCHGGVIRAALQALVGLPPSRVVPVAPASLTILLMDPNGARIEAMNIAPGALRLDAPD</sequence>
<keyword evidence="1" id="KW-0324">Glycolysis</keyword>
<dbReference type="CDD" id="cd07067">
    <property type="entry name" value="HP_PGM_like"/>
    <property type="match status" value="1"/>
</dbReference>
<dbReference type="InterPro" id="IPR029033">
    <property type="entry name" value="His_PPase_superfam"/>
</dbReference>
<protein>
    <submittedName>
        <fullName evidence="4">Probable phosphoglycerate mutase</fullName>
    </submittedName>
</protein>
<dbReference type="Gene3D" id="3.40.50.1240">
    <property type="entry name" value="Phosphoglycerate mutase-like"/>
    <property type="match status" value="1"/>
</dbReference>
<evidence type="ECO:0000313" key="4">
    <source>
        <dbReference type="EMBL" id="SMO44013.1"/>
    </source>
</evidence>
<dbReference type="SUPFAM" id="SSF53254">
    <property type="entry name" value="Phosphoglycerate mutase-like"/>
    <property type="match status" value="1"/>
</dbReference>
<feature type="binding site" evidence="3">
    <location>
        <position position="58"/>
    </location>
    <ligand>
        <name>substrate</name>
    </ligand>
</feature>
<dbReference type="GO" id="GO:0005737">
    <property type="term" value="C:cytoplasm"/>
    <property type="evidence" value="ECO:0007669"/>
    <property type="project" value="TreeGrafter"/>
</dbReference>
<dbReference type="InterPro" id="IPR013078">
    <property type="entry name" value="His_Pase_superF_clade-1"/>
</dbReference>
<dbReference type="OrthoDB" id="9781415at2"/>
<dbReference type="PANTHER" id="PTHR48100">
    <property type="entry name" value="BROAD-SPECIFICITY PHOSPHATASE YOR283W-RELATED"/>
    <property type="match status" value="1"/>
</dbReference>
<reference evidence="4 5" key="1">
    <citation type="submission" date="2017-05" db="EMBL/GenBank/DDBJ databases">
        <authorList>
            <person name="Varghese N."/>
            <person name="Submissions S."/>
        </authorList>
    </citation>
    <scope>NUCLEOTIDE SEQUENCE [LARGE SCALE GENOMIC DNA]</scope>
    <source>
        <strain evidence="4 5">DSM 100094</strain>
    </source>
</reference>
<evidence type="ECO:0000313" key="5">
    <source>
        <dbReference type="Proteomes" id="UP000319014"/>
    </source>
</evidence>
<gene>
    <name evidence="4" type="ORF">SAMN06265221_102181</name>
</gene>
<keyword evidence="2" id="KW-0413">Isomerase</keyword>
<evidence type="ECO:0000256" key="2">
    <source>
        <dbReference type="ARBA" id="ARBA00023235"/>
    </source>
</evidence>
<keyword evidence="5" id="KW-1185">Reference proteome</keyword>
<evidence type="ECO:0000256" key="1">
    <source>
        <dbReference type="ARBA" id="ARBA00023152"/>
    </source>
</evidence>
<dbReference type="PROSITE" id="PS00175">
    <property type="entry name" value="PG_MUTASE"/>
    <property type="match status" value="1"/>
</dbReference>
<dbReference type="EMBL" id="FXTK01000002">
    <property type="protein sequence ID" value="SMO44013.1"/>
    <property type="molecule type" value="Genomic_DNA"/>
</dbReference>
<dbReference type="GO" id="GO:0016791">
    <property type="term" value="F:phosphatase activity"/>
    <property type="evidence" value="ECO:0007669"/>
    <property type="project" value="TreeGrafter"/>
</dbReference>
<dbReference type="Pfam" id="PF00300">
    <property type="entry name" value="His_Phos_1"/>
    <property type="match status" value="1"/>
</dbReference>
<evidence type="ECO:0000256" key="3">
    <source>
        <dbReference type="PIRSR" id="PIRSR613078-2"/>
    </source>
</evidence>
<dbReference type="Proteomes" id="UP000319014">
    <property type="component" value="Unassembled WGS sequence"/>
</dbReference>
<feature type="binding site" evidence="3">
    <location>
        <begin position="8"/>
        <end position="15"/>
    </location>
    <ligand>
        <name>substrate</name>
    </ligand>
</feature>
<dbReference type="InterPro" id="IPR001345">
    <property type="entry name" value="PG/BPGM_mutase_AS"/>
</dbReference>
<dbReference type="PANTHER" id="PTHR48100:SF1">
    <property type="entry name" value="HISTIDINE PHOSPHATASE FAMILY PROTEIN-RELATED"/>
    <property type="match status" value="1"/>
</dbReference>
<dbReference type="InterPro" id="IPR050275">
    <property type="entry name" value="PGM_Phosphatase"/>
</dbReference>